<accession>A0A2R5G5Y3</accession>
<dbReference type="SUPFAM" id="SSF48403">
    <property type="entry name" value="Ankyrin repeat"/>
    <property type="match status" value="1"/>
</dbReference>
<organism evidence="4 5">
    <name type="scientific">Hondaea fermentalgiana</name>
    <dbReference type="NCBI Taxonomy" id="2315210"/>
    <lineage>
        <taxon>Eukaryota</taxon>
        <taxon>Sar</taxon>
        <taxon>Stramenopiles</taxon>
        <taxon>Bigyra</taxon>
        <taxon>Labyrinthulomycetes</taxon>
        <taxon>Thraustochytrida</taxon>
        <taxon>Thraustochytriidae</taxon>
        <taxon>Hondaea</taxon>
    </lineage>
</organism>
<dbReference type="PANTHER" id="PTHR24173:SF74">
    <property type="entry name" value="ANKYRIN REPEAT DOMAIN-CONTAINING PROTEIN 16"/>
    <property type="match status" value="1"/>
</dbReference>
<dbReference type="EMBL" id="BEYU01000021">
    <property type="protein sequence ID" value="GBG26457.1"/>
    <property type="molecule type" value="Genomic_DNA"/>
</dbReference>
<dbReference type="SMART" id="SM00248">
    <property type="entry name" value="ANK"/>
    <property type="match status" value="3"/>
</dbReference>
<comment type="caution">
    <text evidence="4">The sequence shown here is derived from an EMBL/GenBank/DDBJ whole genome shotgun (WGS) entry which is preliminary data.</text>
</comment>
<evidence type="ECO:0000313" key="4">
    <source>
        <dbReference type="EMBL" id="GBG26457.1"/>
    </source>
</evidence>
<evidence type="ECO:0000313" key="5">
    <source>
        <dbReference type="Proteomes" id="UP000241890"/>
    </source>
</evidence>
<keyword evidence="5" id="KW-1185">Reference proteome</keyword>
<dbReference type="InterPro" id="IPR002110">
    <property type="entry name" value="Ankyrin_rpt"/>
</dbReference>
<dbReference type="OrthoDB" id="47198at2759"/>
<dbReference type="Proteomes" id="UP000241890">
    <property type="component" value="Unassembled WGS sequence"/>
</dbReference>
<dbReference type="InterPro" id="IPR036770">
    <property type="entry name" value="Ankyrin_rpt-contain_sf"/>
</dbReference>
<dbReference type="Gene3D" id="1.25.40.20">
    <property type="entry name" value="Ankyrin repeat-containing domain"/>
    <property type="match status" value="1"/>
</dbReference>
<proteinExistence type="predicted"/>
<sequence length="276" mass="28446">MQSARPKSIGGALARDPSTLTEQEKKVALHLARAAKDVLGGAQLVKHGAAFSFEQSMPASTPRLVHAVYVDPLAASMMIEAGVDFLEDTEATTGYTALLAACAVGNADLVDALISNGANTLATDSHGRGALALAVRAGDEASVLRLLDASVSIDAQDNDGVTPLMEAAQGMNPTLVETLVRAGADASVQTFTGTSAVAFAALGDAARYAQKSPPPGCFGFFSFASSKRQSLSSPAPDATALGTGNFHESYCDESEAATLERRERCIDLLVEAGAEQ</sequence>
<dbReference type="PROSITE" id="PS50297">
    <property type="entry name" value="ANK_REP_REGION"/>
    <property type="match status" value="2"/>
</dbReference>
<dbReference type="AlphaFoldDB" id="A0A2R5G5Y3"/>
<dbReference type="Pfam" id="PF00023">
    <property type="entry name" value="Ank"/>
    <property type="match status" value="1"/>
</dbReference>
<dbReference type="Pfam" id="PF12796">
    <property type="entry name" value="Ank_2"/>
    <property type="match status" value="1"/>
</dbReference>
<feature type="repeat" description="ANK" evidence="3">
    <location>
        <begin position="93"/>
        <end position="125"/>
    </location>
</feature>
<gene>
    <name evidence="4" type="ORF">FCC1311_026782</name>
</gene>
<keyword evidence="1" id="KW-0677">Repeat</keyword>
<dbReference type="PROSITE" id="PS50088">
    <property type="entry name" value="ANK_REPEAT"/>
    <property type="match status" value="3"/>
</dbReference>
<feature type="repeat" description="ANK" evidence="3">
    <location>
        <begin position="126"/>
        <end position="158"/>
    </location>
</feature>
<feature type="repeat" description="ANK" evidence="3">
    <location>
        <begin position="159"/>
        <end position="191"/>
    </location>
</feature>
<evidence type="ECO:0000256" key="3">
    <source>
        <dbReference type="PROSITE-ProRule" id="PRU00023"/>
    </source>
</evidence>
<name>A0A2R5G5Y3_9STRA</name>
<keyword evidence="2 3" id="KW-0040">ANK repeat</keyword>
<dbReference type="InParanoid" id="A0A2R5G5Y3"/>
<evidence type="ECO:0000256" key="1">
    <source>
        <dbReference type="ARBA" id="ARBA00022737"/>
    </source>
</evidence>
<reference evidence="4 5" key="1">
    <citation type="submission" date="2017-12" db="EMBL/GenBank/DDBJ databases">
        <title>Sequencing, de novo assembly and annotation of complete genome of a new Thraustochytrid species, strain FCC1311.</title>
        <authorList>
            <person name="Sedici K."/>
            <person name="Godart F."/>
            <person name="Aiese Cigliano R."/>
            <person name="Sanseverino W."/>
            <person name="Barakat M."/>
            <person name="Ortet P."/>
            <person name="Marechal E."/>
            <person name="Cagnac O."/>
            <person name="Amato A."/>
        </authorList>
    </citation>
    <scope>NUCLEOTIDE SEQUENCE [LARGE SCALE GENOMIC DNA]</scope>
</reference>
<protein>
    <submittedName>
        <fullName evidence="4">Ankyrin repeat domain-containing protein 1</fullName>
    </submittedName>
</protein>
<dbReference type="PANTHER" id="PTHR24173">
    <property type="entry name" value="ANKYRIN REPEAT CONTAINING"/>
    <property type="match status" value="1"/>
</dbReference>
<evidence type="ECO:0000256" key="2">
    <source>
        <dbReference type="ARBA" id="ARBA00023043"/>
    </source>
</evidence>